<sequence length="316" mass="33999">MERRGVGAYGAVYHAIRAEPGTSGPVALKLALHPRDERFAREVELLSRIRHPNVPRLVDHGVWQPPEGLAYPYLAMELIDGVSLYEWVREHRPSSRQVLQVIARLARALAATHAAGGVHRDVKGDNTLVSDADGRVFLTDFGSGHYVGAATLTPPPFPPGTPAYRSPEAWRSVRLPLREPIVPYAPGPADDVFALGVTTFRLVTGEYPSGEAPASSSAHVEGAGPPSARALNSRCHEALDELTSRMLSVSPEARGGAHELAEVLEAAAHEAGPEADVPLFEPEPARPVEAPAPRRYVAPPSPRRSRRRWSVAAGLG</sequence>
<keyword evidence="2" id="KW-0547">Nucleotide-binding</keyword>
<keyword evidence="1" id="KW-0808">Transferase</keyword>
<gene>
    <name evidence="7" type="ORF">HG543_31865</name>
</gene>
<keyword evidence="3 7" id="KW-0418">Kinase</keyword>
<evidence type="ECO:0000256" key="5">
    <source>
        <dbReference type="SAM" id="MobiDB-lite"/>
    </source>
</evidence>
<evidence type="ECO:0000259" key="6">
    <source>
        <dbReference type="PROSITE" id="PS50011"/>
    </source>
</evidence>
<dbReference type="Gene3D" id="3.30.200.20">
    <property type="entry name" value="Phosphorylase Kinase, domain 1"/>
    <property type="match status" value="1"/>
</dbReference>
<evidence type="ECO:0000256" key="2">
    <source>
        <dbReference type="ARBA" id="ARBA00022741"/>
    </source>
</evidence>
<dbReference type="Proteomes" id="UP000518300">
    <property type="component" value="Unassembled WGS sequence"/>
</dbReference>
<dbReference type="EMBL" id="JABBJJ010000183">
    <property type="protein sequence ID" value="NMO19435.1"/>
    <property type="molecule type" value="Genomic_DNA"/>
</dbReference>
<proteinExistence type="predicted"/>
<reference evidence="7 8" key="1">
    <citation type="submission" date="2020-04" db="EMBL/GenBank/DDBJ databases">
        <title>Draft genome of Pyxidicoccus fallax type strain.</title>
        <authorList>
            <person name="Whitworth D.E."/>
        </authorList>
    </citation>
    <scope>NUCLEOTIDE SEQUENCE [LARGE SCALE GENOMIC DNA]</scope>
    <source>
        <strain evidence="7 8">DSM 14698</strain>
    </source>
</reference>
<evidence type="ECO:0000313" key="7">
    <source>
        <dbReference type="EMBL" id="NMO19435.1"/>
    </source>
</evidence>
<evidence type="ECO:0000256" key="3">
    <source>
        <dbReference type="ARBA" id="ARBA00022777"/>
    </source>
</evidence>
<comment type="caution">
    <text evidence="7">The sequence shown here is derived from an EMBL/GenBank/DDBJ whole genome shotgun (WGS) entry which is preliminary data.</text>
</comment>
<dbReference type="PROSITE" id="PS50011">
    <property type="entry name" value="PROTEIN_KINASE_DOM"/>
    <property type="match status" value="1"/>
</dbReference>
<feature type="region of interest" description="Disordered" evidence="5">
    <location>
        <begin position="271"/>
        <end position="316"/>
    </location>
</feature>
<evidence type="ECO:0000256" key="4">
    <source>
        <dbReference type="ARBA" id="ARBA00022840"/>
    </source>
</evidence>
<dbReference type="SUPFAM" id="SSF56112">
    <property type="entry name" value="Protein kinase-like (PK-like)"/>
    <property type="match status" value="1"/>
</dbReference>
<dbReference type="InterPro" id="IPR000719">
    <property type="entry name" value="Prot_kinase_dom"/>
</dbReference>
<dbReference type="Gene3D" id="1.10.510.10">
    <property type="entry name" value="Transferase(Phosphotransferase) domain 1"/>
    <property type="match status" value="1"/>
</dbReference>
<keyword evidence="8" id="KW-1185">Reference proteome</keyword>
<protein>
    <submittedName>
        <fullName evidence="7">Serine/threonine protein kinase</fullName>
    </submittedName>
</protein>
<dbReference type="SMART" id="SM00220">
    <property type="entry name" value="S_TKc"/>
    <property type="match status" value="1"/>
</dbReference>
<evidence type="ECO:0000313" key="8">
    <source>
        <dbReference type="Proteomes" id="UP000518300"/>
    </source>
</evidence>
<feature type="domain" description="Protein kinase" evidence="6">
    <location>
        <begin position="1"/>
        <end position="272"/>
    </location>
</feature>
<dbReference type="AlphaFoldDB" id="A0A848LNK6"/>
<dbReference type="PANTHER" id="PTHR43289">
    <property type="entry name" value="MITOGEN-ACTIVATED PROTEIN KINASE KINASE KINASE 20-RELATED"/>
    <property type="match status" value="1"/>
</dbReference>
<evidence type="ECO:0000256" key="1">
    <source>
        <dbReference type="ARBA" id="ARBA00022679"/>
    </source>
</evidence>
<keyword evidence="4" id="KW-0067">ATP-binding</keyword>
<feature type="compositionally biased region" description="Low complexity" evidence="5">
    <location>
        <begin position="287"/>
        <end position="298"/>
    </location>
</feature>
<feature type="region of interest" description="Disordered" evidence="5">
    <location>
        <begin position="209"/>
        <end position="230"/>
    </location>
</feature>
<keyword evidence="7" id="KW-0723">Serine/threonine-protein kinase</keyword>
<feature type="non-terminal residue" evidence="7">
    <location>
        <position position="316"/>
    </location>
</feature>
<dbReference type="GO" id="GO:0004674">
    <property type="term" value="F:protein serine/threonine kinase activity"/>
    <property type="evidence" value="ECO:0007669"/>
    <property type="project" value="UniProtKB-KW"/>
</dbReference>
<dbReference type="Pfam" id="PF00069">
    <property type="entry name" value="Pkinase"/>
    <property type="match status" value="1"/>
</dbReference>
<dbReference type="PANTHER" id="PTHR43289:SF6">
    <property type="entry name" value="SERINE_THREONINE-PROTEIN KINASE NEKL-3"/>
    <property type="match status" value="1"/>
</dbReference>
<name>A0A848LNK6_9BACT</name>
<dbReference type="InterPro" id="IPR011009">
    <property type="entry name" value="Kinase-like_dom_sf"/>
</dbReference>
<dbReference type="CDD" id="cd14014">
    <property type="entry name" value="STKc_PknB_like"/>
    <property type="match status" value="1"/>
</dbReference>
<dbReference type="GO" id="GO:0005524">
    <property type="term" value="F:ATP binding"/>
    <property type="evidence" value="ECO:0007669"/>
    <property type="project" value="UniProtKB-KW"/>
</dbReference>
<accession>A0A848LNK6</accession>
<organism evidence="7 8">
    <name type="scientific">Pyxidicoccus fallax</name>
    <dbReference type="NCBI Taxonomy" id="394095"/>
    <lineage>
        <taxon>Bacteria</taxon>
        <taxon>Pseudomonadati</taxon>
        <taxon>Myxococcota</taxon>
        <taxon>Myxococcia</taxon>
        <taxon>Myxococcales</taxon>
        <taxon>Cystobacterineae</taxon>
        <taxon>Myxococcaceae</taxon>
        <taxon>Pyxidicoccus</taxon>
    </lineage>
</organism>